<keyword evidence="4" id="KW-0472">Membrane</keyword>
<dbReference type="Proteomes" id="UP000178116">
    <property type="component" value="Unassembled WGS sequence"/>
</dbReference>
<name>A0A1G2LVP9_9BACT</name>
<evidence type="ECO:0000256" key="2">
    <source>
        <dbReference type="ARBA" id="ARBA00022448"/>
    </source>
</evidence>
<dbReference type="PANTHER" id="PTHR30061">
    <property type="entry name" value="MALTOSE-BINDING PERIPLASMIC PROTEIN"/>
    <property type="match status" value="1"/>
</dbReference>
<keyword evidence="3" id="KW-0732">Signal</keyword>
<keyword evidence="2" id="KW-0813">Transport</keyword>
<feature type="transmembrane region" description="Helical" evidence="4">
    <location>
        <begin position="6"/>
        <end position="26"/>
    </location>
</feature>
<organism evidence="5 6">
    <name type="scientific">Candidatus Tagabacteria bacterium RIFCSPLOWO2_01_FULL_42_9</name>
    <dbReference type="NCBI Taxonomy" id="1802296"/>
    <lineage>
        <taxon>Bacteria</taxon>
        <taxon>Candidatus Tagaibacteriota</taxon>
    </lineage>
</organism>
<proteinExistence type="inferred from homology"/>
<dbReference type="Pfam" id="PF01547">
    <property type="entry name" value="SBP_bac_1"/>
    <property type="match status" value="1"/>
</dbReference>
<dbReference type="SUPFAM" id="SSF53850">
    <property type="entry name" value="Periplasmic binding protein-like II"/>
    <property type="match status" value="1"/>
</dbReference>
<accession>A0A1G2LVP9</accession>
<comment type="similarity">
    <text evidence="1">Belongs to the bacterial solute-binding protein 1 family.</text>
</comment>
<sequence>MDQSNHFQLVIIGIMIFLALTAVLFLSGVIPGLKTGGGESTAPLVMWGTVPEEHLGKLIRTVNENNPSFDLTYVQKNFASYENDLIGALASGKGPDMWLLGQDSILKNKDKVFLIPFSSFSQRAFKDAFIEEAEIYLAKKGIVALPFIVDPIVLYWNRDLASGVGVSQPPKTWDEFVNFSVRLTIKDGGNIKQSGAALGEFKNIDHAKELLSLLMLQAGNPIVDANTLRSTLSGLSEGAALSSNNALRFFTEFSDPSKSTYSWNGSLPFSKNSFIAGTLAYYFGYAGEYNDIVAKNPHLNFDVAEIPQISGGRIRATFARMEGIAVSKTSPNIASALFAGIKLTEKESIAALSKQMFLPPVRRDLLGETVDNPVADVFYKSAIYSRAWLEPDSLSVFEIFKSMIESVLTGRKKISNAAVDAHIKLNNMLENFAEQEKEQQ</sequence>
<dbReference type="PANTHER" id="PTHR30061:SF50">
    <property type="entry name" value="MALTOSE_MALTODEXTRIN-BINDING PERIPLASMIC PROTEIN"/>
    <property type="match status" value="1"/>
</dbReference>
<dbReference type="GO" id="GO:1901982">
    <property type="term" value="F:maltose binding"/>
    <property type="evidence" value="ECO:0007669"/>
    <property type="project" value="TreeGrafter"/>
</dbReference>
<keyword evidence="4" id="KW-0812">Transmembrane</keyword>
<evidence type="ECO:0000256" key="4">
    <source>
        <dbReference type="SAM" id="Phobius"/>
    </source>
</evidence>
<dbReference type="EMBL" id="MHRA01000014">
    <property type="protein sequence ID" value="OHA15710.1"/>
    <property type="molecule type" value="Genomic_DNA"/>
</dbReference>
<dbReference type="Gene3D" id="3.40.190.10">
    <property type="entry name" value="Periplasmic binding protein-like II"/>
    <property type="match status" value="1"/>
</dbReference>
<dbReference type="AlphaFoldDB" id="A0A1G2LVP9"/>
<dbReference type="GO" id="GO:0055052">
    <property type="term" value="C:ATP-binding cassette (ABC) transporter complex, substrate-binding subunit-containing"/>
    <property type="evidence" value="ECO:0007669"/>
    <property type="project" value="TreeGrafter"/>
</dbReference>
<evidence type="ECO:0000256" key="3">
    <source>
        <dbReference type="ARBA" id="ARBA00022729"/>
    </source>
</evidence>
<gene>
    <name evidence="5" type="ORF">A3A10_01940</name>
</gene>
<evidence type="ECO:0000313" key="5">
    <source>
        <dbReference type="EMBL" id="OHA15710.1"/>
    </source>
</evidence>
<dbReference type="GO" id="GO:0015768">
    <property type="term" value="P:maltose transport"/>
    <property type="evidence" value="ECO:0007669"/>
    <property type="project" value="TreeGrafter"/>
</dbReference>
<dbReference type="InterPro" id="IPR006059">
    <property type="entry name" value="SBP"/>
</dbReference>
<keyword evidence="4" id="KW-1133">Transmembrane helix</keyword>
<protein>
    <recommendedName>
        <fullName evidence="7">Sugar ABC transporter substrate-binding protein</fullName>
    </recommendedName>
</protein>
<evidence type="ECO:0000256" key="1">
    <source>
        <dbReference type="ARBA" id="ARBA00008520"/>
    </source>
</evidence>
<evidence type="ECO:0000313" key="6">
    <source>
        <dbReference type="Proteomes" id="UP000178116"/>
    </source>
</evidence>
<comment type="caution">
    <text evidence="5">The sequence shown here is derived from an EMBL/GenBank/DDBJ whole genome shotgun (WGS) entry which is preliminary data.</text>
</comment>
<evidence type="ECO:0008006" key="7">
    <source>
        <dbReference type="Google" id="ProtNLM"/>
    </source>
</evidence>
<dbReference type="GO" id="GO:0042956">
    <property type="term" value="P:maltodextrin transmembrane transport"/>
    <property type="evidence" value="ECO:0007669"/>
    <property type="project" value="TreeGrafter"/>
</dbReference>
<reference evidence="5 6" key="1">
    <citation type="journal article" date="2016" name="Nat. Commun.">
        <title>Thousands of microbial genomes shed light on interconnected biogeochemical processes in an aquifer system.</title>
        <authorList>
            <person name="Anantharaman K."/>
            <person name="Brown C.T."/>
            <person name="Hug L.A."/>
            <person name="Sharon I."/>
            <person name="Castelle C.J."/>
            <person name="Probst A.J."/>
            <person name="Thomas B.C."/>
            <person name="Singh A."/>
            <person name="Wilkins M.J."/>
            <person name="Karaoz U."/>
            <person name="Brodie E.L."/>
            <person name="Williams K.H."/>
            <person name="Hubbard S.S."/>
            <person name="Banfield J.F."/>
        </authorList>
    </citation>
    <scope>NUCLEOTIDE SEQUENCE [LARGE SCALE GENOMIC DNA]</scope>
</reference>